<evidence type="ECO:0000256" key="10">
    <source>
        <dbReference type="PIRSR" id="PIRSR607992-1"/>
    </source>
</evidence>
<feature type="binding site" evidence="10">
    <location>
        <position position="142"/>
    </location>
    <ligand>
        <name>a ubiquinone</name>
        <dbReference type="ChEBI" id="CHEBI:16389"/>
        <note>ligand shared with IP/SDHB</note>
    </ligand>
</feature>
<keyword evidence="9 12" id="KW-0472">Membrane</keyword>
<feature type="binding site" description="axial binding residue" evidence="11">
    <location>
        <position position="130"/>
    </location>
    <ligand>
        <name>heme b</name>
        <dbReference type="ChEBI" id="CHEBI:60344"/>
        <note>ligand shared with SDHC</note>
    </ligand>
    <ligandPart>
        <name>Fe</name>
        <dbReference type="ChEBI" id="CHEBI:18248"/>
    </ligandPart>
</feature>
<dbReference type="EMBL" id="GEZM01051891">
    <property type="protein sequence ID" value="JAV74647.1"/>
    <property type="molecule type" value="Transcribed_RNA"/>
</dbReference>
<keyword evidence="12" id="KW-0349">Heme</keyword>
<protein>
    <recommendedName>
        <fullName evidence="12">Succinate dehydrogenase [ubiquinone] cytochrome b small subunit</fullName>
    </recommendedName>
</protein>
<keyword evidence="5 12" id="KW-0999">Mitochondrion inner membrane</keyword>
<name>A0A1Y1LUH6_PHOPY</name>
<dbReference type="GO" id="GO:0046872">
    <property type="term" value="F:metal ion binding"/>
    <property type="evidence" value="ECO:0007669"/>
    <property type="project" value="UniProtKB-KW"/>
</dbReference>
<keyword evidence="4 12" id="KW-0812">Transmembrane</keyword>
<evidence type="ECO:0000256" key="9">
    <source>
        <dbReference type="ARBA" id="ARBA00023136"/>
    </source>
</evidence>
<evidence type="ECO:0000256" key="3">
    <source>
        <dbReference type="ARBA" id="ARBA00022448"/>
    </source>
</evidence>
<feature type="transmembrane region" description="Helical" evidence="12">
    <location>
        <begin position="155"/>
        <end position="176"/>
    </location>
</feature>
<dbReference type="GO" id="GO:0020037">
    <property type="term" value="F:heme binding"/>
    <property type="evidence" value="ECO:0007669"/>
    <property type="project" value="TreeGrafter"/>
</dbReference>
<evidence type="ECO:0000256" key="4">
    <source>
        <dbReference type="ARBA" id="ARBA00022692"/>
    </source>
</evidence>
<proteinExistence type="inferred from homology"/>
<evidence type="ECO:0000256" key="5">
    <source>
        <dbReference type="ARBA" id="ARBA00022792"/>
    </source>
</evidence>
<evidence type="ECO:0000256" key="8">
    <source>
        <dbReference type="ARBA" id="ARBA00023128"/>
    </source>
</evidence>
<dbReference type="GO" id="GO:0006099">
    <property type="term" value="P:tricarboxylic acid cycle"/>
    <property type="evidence" value="ECO:0007669"/>
    <property type="project" value="UniProtKB-KW"/>
</dbReference>
<evidence type="ECO:0000256" key="6">
    <source>
        <dbReference type="ARBA" id="ARBA00022946"/>
    </source>
</evidence>
<dbReference type="AlphaFoldDB" id="A0A1Y1LUH6"/>
<keyword evidence="6 12" id="KW-0809">Transit peptide</keyword>
<keyword evidence="8 12" id="KW-0496">Mitochondrion</keyword>
<keyword evidence="12" id="KW-0249">Electron transport</keyword>
<dbReference type="PANTHER" id="PTHR13337:SF2">
    <property type="entry name" value="SUCCINATE DEHYDROGENASE [UBIQUINONE] CYTOCHROME B SMALL SUBUNIT, MITOCHONDRIAL"/>
    <property type="match status" value="1"/>
</dbReference>
<evidence type="ECO:0000256" key="12">
    <source>
        <dbReference type="RuleBase" id="RU364031"/>
    </source>
</evidence>
<keyword evidence="7 12" id="KW-1133">Transmembrane helix</keyword>
<dbReference type="GO" id="GO:0006121">
    <property type="term" value="P:mitochondrial electron transport, succinate to ubiquinone"/>
    <property type="evidence" value="ECO:0007669"/>
    <property type="project" value="TreeGrafter"/>
</dbReference>
<reference evidence="13" key="1">
    <citation type="journal article" date="2016" name="Sci. Rep.">
        <title>Molecular characterization of firefly nuptial gifts: a multi-omics approach sheds light on postcopulatory sexual selection.</title>
        <authorList>
            <person name="Al-Wathiqui N."/>
            <person name="Fallon T.R."/>
            <person name="South A."/>
            <person name="Weng J.K."/>
            <person name="Lewis S.M."/>
        </authorList>
    </citation>
    <scope>NUCLEOTIDE SEQUENCE</scope>
</reference>
<dbReference type="PANTHER" id="PTHR13337">
    <property type="entry name" value="SUCCINATE DEHYDROGENASE"/>
    <property type="match status" value="1"/>
</dbReference>
<keyword evidence="12" id="KW-0816">Tricarboxylic acid cycle</keyword>
<dbReference type="InterPro" id="IPR034804">
    <property type="entry name" value="SQR/QFR_C/D"/>
</dbReference>
<evidence type="ECO:0000256" key="11">
    <source>
        <dbReference type="PIRSR" id="PIRSR607992-2"/>
    </source>
</evidence>
<organism evidence="13">
    <name type="scientific">Photinus pyralis</name>
    <name type="common">Common eastern firefly</name>
    <name type="synonym">Lampyris pyralis</name>
    <dbReference type="NCBI Taxonomy" id="7054"/>
    <lineage>
        <taxon>Eukaryota</taxon>
        <taxon>Metazoa</taxon>
        <taxon>Ecdysozoa</taxon>
        <taxon>Arthropoda</taxon>
        <taxon>Hexapoda</taxon>
        <taxon>Insecta</taxon>
        <taxon>Pterygota</taxon>
        <taxon>Neoptera</taxon>
        <taxon>Endopterygota</taxon>
        <taxon>Coleoptera</taxon>
        <taxon>Polyphaga</taxon>
        <taxon>Elateriformia</taxon>
        <taxon>Elateroidea</taxon>
        <taxon>Lampyridae</taxon>
        <taxon>Lampyrinae</taxon>
        <taxon>Photinus</taxon>
    </lineage>
</organism>
<accession>A0A1Y1LUH6</accession>
<dbReference type="Pfam" id="PF05328">
    <property type="entry name" value="CybS"/>
    <property type="match status" value="1"/>
</dbReference>
<comment type="function">
    <text evidence="12">Membrane-anchoring subunit of succinate dehydrogenase (SDH) that is involved in complex II of the mitochondrial electron transport chain and is responsible for transferring electrons from succinate to ubiquinone (coenzyme Q).</text>
</comment>
<sequence>MALSIALRHANKFQGYSTLSKCLLPFYNNAASVTCASTHTSDFNKPLLRNGNISILPAVRFLTTPNTIFSNVNKSAVIAQNVRKMSGEDHRALWKIEKGISALLVGLLPACVAFPNPVLDNLTAILTVAHLHWGMEAIAQDYCRPILVGNAVSKVALLAVYVLTTTTLGGLLFFNYSDIGIGKFVRAVWALQG</sequence>
<evidence type="ECO:0000256" key="2">
    <source>
        <dbReference type="ARBA" id="ARBA00007294"/>
    </source>
</evidence>
<evidence type="ECO:0000313" key="13">
    <source>
        <dbReference type="EMBL" id="JAV74647.1"/>
    </source>
</evidence>
<comment type="subcellular location">
    <subcellularLocation>
        <location evidence="1 12">Mitochondrion inner membrane</location>
        <topology evidence="1 12">Multi-pass membrane protein</topology>
    </subcellularLocation>
</comment>
<evidence type="ECO:0000256" key="1">
    <source>
        <dbReference type="ARBA" id="ARBA00004448"/>
    </source>
</evidence>
<comment type="similarity">
    <text evidence="2 12">Belongs to the CybS family.</text>
</comment>
<dbReference type="Gene3D" id="1.20.1300.10">
    <property type="entry name" value="Fumarate reductase/succinate dehydrogenase, transmembrane subunit"/>
    <property type="match status" value="1"/>
</dbReference>
<keyword evidence="11 12" id="KW-0479">Metal-binding</keyword>
<comment type="caution">
    <text evidence="12">Lacks conserved residue(s) required for the propagation of feature annotation.</text>
</comment>
<keyword evidence="3 12" id="KW-0813">Transport</keyword>
<keyword evidence="11" id="KW-0408">Iron</keyword>
<dbReference type="GO" id="GO:0005743">
    <property type="term" value="C:mitochondrial inner membrane"/>
    <property type="evidence" value="ECO:0007669"/>
    <property type="project" value="UniProtKB-SubCell"/>
</dbReference>
<evidence type="ECO:0000256" key="7">
    <source>
        <dbReference type="ARBA" id="ARBA00022989"/>
    </source>
</evidence>
<dbReference type="GO" id="GO:0048039">
    <property type="term" value="F:ubiquinone binding"/>
    <property type="evidence" value="ECO:0007669"/>
    <property type="project" value="TreeGrafter"/>
</dbReference>
<dbReference type="InterPro" id="IPR007992">
    <property type="entry name" value="CybS"/>
</dbReference>